<name>A0A316TJR7_9ACTN</name>
<evidence type="ECO:0000313" key="3">
    <source>
        <dbReference type="Proteomes" id="UP000245507"/>
    </source>
</evidence>
<dbReference type="RefSeq" id="WP_109692214.1">
    <property type="nucleotide sequence ID" value="NZ_QGDD01000001.1"/>
</dbReference>
<feature type="region of interest" description="Disordered" evidence="1">
    <location>
        <begin position="39"/>
        <end position="71"/>
    </location>
</feature>
<evidence type="ECO:0000256" key="1">
    <source>
        <dbReference type="SAM" id="MobiDB-lite"/>
    </source>
</evidence>
<dbReference type="OrthoDB" id="3218417at2"/>
<comment type="caution">
    <text evidence="2">The sequence shown here is derived from an EMBL/GenBank/DDBJ whole genome shotgun (WGS) entry which is preliminary data.</text>
</comment>
<dbReference type="AlphaFoldDB" id="A0A316TJR7"/>
<feature type="region of interest" description="Disordered" evidence="1">
    <location>
        <begin position="164"/>
        <end position="198"/>
    </location>
</feature>
<sequence>MGQAAEEQLTTGIADTRENLSRDVDALYDKVSPSRVVERRKEAVRGRMSSIKESVMGSASSAGGSAQDAVGSAKDAASGATSAVAGSAQSAVDTIGRQAQGSPLAAGLVAFGAGMIVSAMIPASQKEAQAAQMLTETVKDSGVVDEAKAVGQQVGEQLKETATQAAQEVKASAQDSMSTVQDEGRSAAATVKDETPGT</sequence>
<dbReference type="InterPro" id="IPR022062">
    <property type="entry name" value="DUF3618"/>
</dbReference>
<dbReference type="EMBL" id="QGDD01000001">
    <property type="protein sequence ID" value="PWN04710.1"/>
    <property type="molecule type" value="Genomic_DNA"/>
</dbReference>
<evidence type="ECO:0000313" key="2">
    <source>
        <dbReference type="EMBL" id="PWN04710.1"/>
    </source>
</evidence>
<keyword evidence="3" id="KW-1185">Reference proteome</keyword>
<proteinExistence type="predicted"/>
<gene>
    <name evidence="2" type="ORF">DJ010_03585</name>
</gene>
<reference evidence="2 3" key="1">
    <citation type="submission" date="2018-05" db="EMBL/GenBank/DDBJ databases">
        <title>Nocardioides silvaticus genome.</title>
        <authorList>
            <person name="Li C."/>
            <person name="Wang G."/>
        </authorList>
    </citation>
    <scope>NUCLEOTIDE SEQUENCE [LARGE SCALE GENOMIC DNA]</scope>
    <source>
        <strain evidence="2 3">CCTCC AB 2018079</strain>
    </source>
</reference>
<protein>
    <submittedName>
        <fullName evidence="2">DUF3618 domain-containing protein</fullName>
    </submittedName>
</protein>
<dbReference type="Proteomes" id="UP000245507">
    <property type="component" value="Unassembled WGS sequence"/>
</dbReference>
<feature type="compositionally biased region" description="Low complexity" evidence="1">
    <location>
        <begin position="57"/>
        <end position="71"/>
    </location>
</feature>
<dbReference type="Pfam" id="PF12277">
    <property type="entry name" value="DUF3618"/>
    <property type="match status" value="1"/>
</dbReference>
<organism evidence="2 3">
    <name type="scientific">Nocardioides silvaticus</name>
    <dbReference type="NCBI Taxonomy" id="2201891"/>
    <lineage>
        <taxon>Bacteria</taxon>
        <taxon>Bacillati</taxon>
        <taxon>Actinomycetota</taxon>
        <taxon>Actinomycetes</taxon>
        <taxon>Propionibacteriales</taxon>
        <taxon>Nocardioidaceae</taxon>
        <taxon>Nocardioides</taxon>
    </lineage>
</organism>
<accession>A0A316TJR7</accession>